<dbReference type="InterPro" id="IPR052425">
    <property type="entry name" value="Uncharacterized_MFS-type"/>
</dbReference>
<name>A0ABT2PW63_9MOLU</name>
<accession>A0ABT2PW63</accession>
<feature type="domain" description="Major facilitator superfamily (MFS) profile" evidence="7">
    <location>
        <begin position="10"/>
        <end position="394"/>
    </location>
</feature>
<evidence type="ECO:0000256" key="3">
    <source>
        <dbReference type="ARBA" id="ARBA00022692"/>
    </source>
</evidence>
<feature type="transmembrane region" description="Helical" evidence="6">
    <location>
        <begin position="369"/>
        <end position="390"/>
    </location>
</feature>
<proteinExistence type="predicted"/>
<evidence type="ECO:0000313" key="8">
    <source>
        <dbReference type="EMBL" id="MCU0104958.1"/>
    </source>
</evidence>
<evidence type="ECO:0000313" key="9">
    <source>
        <dbReference type="Proteomes" id="UP001209076"/>
    </source>
</evidence>
<keyword evidence="3 6" id="KW-0812">Transmembrane</keyword>
<dbReference type="SUPFAM" id="SSF103473">
    <property type="entry name" value="MFS general substrate transporter"/>
    <property type="match status" value="1"/>
</dbReference>
<keyword evidence="4 6" id="KW-1133">Transmembrane helix</keyword>
<feature type="transmembrane region" description="Helical" evidence="6">
    <location>
        <begin position="282"/>
        <end position="302"/>
    </location>
</feature>
<dbReference type="Pfam" id="PF07690">
    <property type="entry name" value="MFS_1"/>
    <property type="match status" value="2"/>
</dbReference>
<dbReference type="InterPro" id="IPR020846">
    <property type="entry name" value="MFS_dom"/>
</dbReference>
<evidence type="ECO:0000256" key="1">
    <source>
        <dbReference type="ARBA" id="ARBA00004651"/>
    </source>
</evidence>
<evidence type="ECO:0000256" key="6">
    <source>
        <dbReference type="SAM" id="Phobius"/>
    </source>
</evidence>
<reference evidence="9" key="1">
    <citation type="submission" date="2023-07" db="EMBL/GenBank/DDBJ databases">
        <title>Novel Mycoplasma species identified in domestic and wild animals.</title>
        <authorList>
            <person name="Volokhov D.V."/>
            <person name="Furtak V.A."/>
            <person name="Zagorodnyaya T.A."/>
        </authorList>
    </citation>
    <scope>NUCLEOTIDE SEQUENCE [LARGE SCALE GENOMIC DNA]</scope>
    <source>
        <strain evidence="9">92-19</strain>
    </source>
</reference>
<evidence type="ECO:0000259" key="7">
    <source>
        <dbReference type="PROSITE" id="PS50850"/>
    </source>
</evidence>
<feature type="transmembrane region" description="Helical" evidence="6">
    <location>
        <begin position="254"/>
        <end position="275"/>
    </location>
</feature>
<keyword evidence="5 6" id="KW-0472">Membrane</keyword>
<feature type="transmembrane region" description="Helical" evidence="6">
    <location>
        <begin position="34"/>
        <end position="56"/>
    </location>
</feature>
<evidence type="ECO:0000256" key="4">
    <source>
        <dbReference type="ARBA" id="ARBA00022989"/>
    </source>
</evidence>
<dbReference type="InterPro" id="IPR011701">
    <property type="entry name" value="MFS"/>
</dbReference>
<dbReference type="InterPro" id="IPR036259">
    <property type="entry name" value="MFS_trans_sf"/>
</dbReference>
<feature type="transmembrane region" description="Helical" evidence="6">
    <location>
        <begin position="220"/>
        <end position="242"/>
    </location>
</feature>
<evidence type="ECO:0000256" key="2">
    <source>
        <dbReference type="ARBA" id="ARBA00022475"/>
    </source>
</evidence>
<keyword evidence="2" id="KW-1003">Cell membrane</keyword>
<dbReference type="PANTHER" id="PTHR42688:SF1">
    <property type="entry name" value="BLR5212 PROTEIN"/>
    <property type="match status" value="1"/>
</dbReference>
<comment type="caution">
    <text evidence="8">The sequence shown here is derived from an EMBL/GenBank/DDBJ whole genome shotgun (WGS) entry which is preliminary data.</text>
</comment>
<dbReference type="EMBL" id="JAOEGN010000007">
    <property type="protein sequence ID" value="MCU0104958.1"/>
    <property type="molecule type" value="Genomic_DNA"/>
</dbReference>
<feature type="transmembrane region" description="Helical" evidence="6">
    <location>
        <begin position="77"/>
        <end position="96"/>
    </location>
</feature>
<gene>
    <name evidence="8" type="ORF">N7603_04735</name>
</gene>
<dbReference type="PROSITE" id="PS50850">
    <property type="entry name" value="MFS"/>
    <property type="match status" value="1"/>
</dbReference>
<sequence length="401" mass="43890">MTKEPIVKKAFLFLLLLGFISLLSDFTHEGARSIYGPYLGLLGVSAFMVSFTSGLGEFVGQAFRLITGPIADKTKKYWLMMFIGYALNLLVIPLLMFVQPNIYVVAIILILLERVGKGIRAPAKSALTSFTTPHLGAGKSFAIQEAMDQFGAFLGPIFVFTVLNLNKGSELNGYQLAFGLLGIFAILTLLILVIARVKYPKPDAFEKQTEKKTIKGNKAFIYYMVGIALIGFGFIDYPVLAFHMSQVILIDVTWVPLLYALAMGVDAIAALFFGFLYDKKGLLSLILAISISLWSAPVFFLISNEIGLILGVILWGIGMGAQESILKAVISNLVSKDKRATAYGIFYTVFGVAWFLGSMVVGALYEVNILYIVLLSSFIEASAVILLIIFNKKYPTLKGGI</sequence>
<feature type="transmembrane region" description="Helical" evidence="6">
    <location>
        <begin position="177"/>
        <end position="199"/>
    </location>
</feature>
<keyword evidence="9" id="KW-1185">Reference proteome</keyword>
<comment type="subcellular location">
    <subcellularLocation>
        <location evidence="1">Cell membrane</location>
        <topology evidence="1">Multi-pass membrane protein</topology>
    </subcellularLocation>
</comment>
<dbReference type="CDD" id="cd17370">
    <property type="entry name" value="MFS_MJ1317_like"/>
    <property type="match status" value="1"/>
</dbReference>
<dbReference type="RefSeq" id="WP_262096218.1">
    <property type="nucleotide sequence ID" value="NZ_JAOEGN010000007.1"/>
</dbReference>
<feature type="transmembrane region" description="Helical" evidence="6">
    <location>
        <begin position="308"/>
        <end position="330"/>
    </location>
</feature>
<organism evidence="8 9">
    <name type="scientific">Paracholeplasma vituli</name>
    <dbReference type="NCBI Taxonomy" id="69473"/>
    <lineage>
        <taxon>Bacteria</taxon>
        <taxon>Bacillati</taxon>
        <taxon>Mycoplasmatota</taxon>
        <taxon>Mollicutes</taxon>
        <taxon>Acholeplasmatales</taxon>
        <taxon>Acholeplasmataceae</taxon>
        <taxon>Paracholeplasma</taxon>
    </lineage>
</organism>
<dbReference type="PANTHER" id="PTHR42688">
    <property type="entry name" value="CONSERVED PROTEIN"/>
    <property type="match status" value="1"/>
</dbReference>
<dbReference type="Gene3D" id="1.20.1250.20">
    <property type="entry name" value="MFS general substrate transporter like domains"/>
    <property type="match status" value="2"/>
</dbReference>
<dbReference type="Proteomes" id="UP001209076">
    <property type="component" value="Unassembled WGS sequence"/>
</dbReference>
<evidence type="ECO:0000256" key="5">
    <source>
        <dbReference type="ARBA" id="ARBA00023136"/>
    </source>
</evidence>
<protein>
    <submittedName>
        <fullName evidence="8">MFS transporter</fullName>
    </submittedName>
</protein>
<feature type="transmembrane region" description="Helical" evidence="6">
    <location>
        <begin position="342"/>
        <end position="363"/>
    </location>
</feature>